<gene>
    <name evidence="2" type="ORF">HPP92_015626</name>
    <name evidence="1" type="ORF">HPP92_016445</name>
</gene>
<reference evidence="3 4" key="1">
    <citation type="journal article" date="2020" name="Nat. Food">
        <title>A phased Vanilla planifolia genome enables genetic improvement of flavour and production.</title>
        <authorList>
            <person name="Hasing T."/>
            <person name="Tang H."/>
            <person name="Brym M."/>
            <person name="Khazi F."/>
            <person name="Huang T."/>
            <person name="Chambers A.H."/>
        </authorList>
    </citation>
    <scope>NUCLEOTIDE SEQUENCE [LARGE SCALE GENOMIC DNA]</scope>
    <source>
        <tissue evidence="2">Leaf</tissue>
    </source>
</reference>
<keyword evidence="3" id="KW-1185">Reference proteome</keyword>
<evidence type="ECO:0000313" key="4">
    <source>
        <dbReference type="Proteomes" id="UP000639772"/>
    </source>
</evidence>
<evidence type="ECO:0000313" key="2">
    <source>
        <dbReference type="EMBL" id="KAG0471080.1"/>
    </source>
</evidence>
<comment type="caution">
    <text evidence="2">The sequence shown here is derived from an EMBL/GenBank/DDBJ whole genome shotgun (WGS) entry which is preliminary data.</text>
</comment>
<evidence type="ECO:0000313" key="1">
    <source>
        <dbReference type="EMBL" id="KAG0469745.1"/>
    </source>
</evidence>
<dbReference type="EMBL" id="JADCNL010000008">
    <property type="protein sequence ID" value="KAG0469745.1"/>
    <property type="molecule type" value="Genomic_DNA"/>
</dbReference>
<protein>
    <submittedName>
        <fullName evidence="2">Uncharacterized protein</fullName>
    </submittedName>
</protein>
<dbReference type="AlphaFoldDB" id="A0A835QDC4"/>
<sequence length="88" mass="9101">MTEPDLEELLPLKISGPDTADQYGGEIVGSAVEVLEHEGGWWFVTHWVELCSGSIVAGGDDCVAVVCGQEMNKVLVKAAGAGGGDEGL</sequence>
<dbReference type="EMBL" id="JADCNM010000008">
    <property type="protein sequence ID" value="KAG0471080.1"/>
    <property type="molecule type" value="Genomic_DNA"/>
</dbReference>
<name>A0A835QDC4_VANPL</name>
<evidence type="ECO:0000313" key="3">
    <source>
        <dbReference type="Proteomes" id="UP000636800"/>
    </source>
</evidence>
<dbReference type="Proteomes" id="UP000639772">
    <property type="component" value="Unassembled WGS sequence"/>
</dbReference>
<accession>A0A835QDC4</accession>
<dbReference type="Proteomes" id="UP000636800">
    <property type="component" value="Unassembled WGS sequence"/>
</dbReference>
<organism evidence="2 4">
    <name type="scientific">Vanilla planifolia</name>
    <name type="common">Vanilla</name>
    <dbReference type="NCBI Taxonomy" id="51239"/>
    <lineage>
        <taxon>Eukaryota</taxon>
        <taxon>Viridiplantae</taxon>
        <taxon>Streptophyta</taxon>
        <taxon>Embryophyta</taxon>
        <taxon>Tracheophyta</taxon>
        <taxon>Spermatophyta</taxon>
        <taxon>Magnoliopsida</taxon>
        <taxon>Liliopsida</taxon>
        <taxon>Asparagales</taxon>
        <taxon>Orchidaceae</taxon>
        <taxon>Vanilloideae</taxon>
        <taxon>Vanilleae</taxon>
        <taxon>Vanilla</taxon>
    </lineage>
</organism>
<proteinExistence type="predicted"/>